<accession>A0A699TL40</accession>
<feature type="compositionally biased region" description="Basic and acidic residues" evidence="1">
    <location>
        <begin position="22"/>
        <end position="36"/>
    </location>
</feature>
<reference evidence="2" key="1">
    <citation type="journal article" date="2019" name="Sci. Rep.">
        <title>Draft genome of Tanacetum cinerariifolium, the natural source of mosquito coil.</title>
        <authorList>
            <person name="Yamashiro T."/>
            <person name="Shiraishi A."/>
            <person name="Satake H."/>
            <person name="Nakayama K."/>
        </authorList>
    </citation>
    <scope>NUCLEOTIDE SEQUENCE</scope>
</reference>
<feature type="non-terminal residue" evidence="2">
    <location>
        <position position="71"/>
    </location>
</feature>
<organism evidence="2">
    <name type="scientific">Tanacetum cinerariifolium</name>
    <name type="common">Dalmatian daisy</name>
    <name type="synonym">Chrysanthemum cinerariifolium</name>
    <dbReference type="NCBI Taxonomy" id="118510"/>
    <lineage>
        <taxon>Eukaryota</taxon>
        <taxon>Viridiplantae</taxon>
        <taxon>Streptophyta</taxon>
        <taxon>Embryophyta</taxon>
        <taxon>Tracheophyta</taxon>
        <taxon>Spermatophyta</taxon>
        <taxon>Magnoliopsida</taxon>
        <taxon>eudicotyledons</taxon>
        <taxon>Gunneridae</taxon>
        <taxon>Pentapetalae</taxon>
        <taxon>asterids</taxon>
        <taxon>campanulids</taxon>
        <taxon>Asterales</taxon>
        <taxon>Asteraceae</taxon>
        <taxon>Asteroideae</taxon>
        <taxon>Anthemideae</taxon>
        <taxon>Anthemidinae</taxon>
        <taxon>Tanacetum</taxon>
    </lineage>
</organism>
<name>A0A699TL40_TANCI</name>
<evidence type="ECO:0000313" key="2">
    <source>
        <dbReference type="EMBL" id="GFD09969.1"/>
    </source>
</evidence>
<dbReference type="EMBL" id="BKCJ011249234">
    <property type="protein sequence ID" value="GFD09969.1"/>
    <property type="molecule type" value="Genomic_DNA"/>
</dbReference>
<sequence>MFESGSYKSLHEHVALHEALEASIKRANSDEFLAKKDKSRKRRRDDQDPPPPLSDSNPSKKRRHDSGASGS</sequence>
<proteinExistence type="predicted"/>
<evidence type="ECO:0000256" key="1">
    <source>
        <dbReference type="SAM" id="MobiDB-lite"/>
    </source>
</evidence>
<gene>
    <name evidence="2" type="ORF">Tci_881938</name>
</gene>
<dbReference type="AlphaFoldDB" id="A0A699TL40"/>
<protein>
    <submittedName>
        <fullName evidence="2">Uncharacterized protein</fullName>
    </submittedName>
</protein>
<comment type="caution">
    <text evidence="2">The sequence shown here is derived from an EMBL/GenBank/DDBJ whole genome shotgun (WGS) entry which is preliminary data.</text>
</comment>
<feature type="region of interest" description="Disordered" evidence="1">
    <location>
        <begin position="22"/>
        <end position="71"/>
    </location>
</feature>